<reference evidence="5 6" key="1">
    <citation type="submission" date="2018-03" db="EMBL/GenBank/DDBJ databases">
        <title>Genomic Encyclopedia of Archaeal and Bacterial Type Strains, Phase II (KMG-II): from individual species to whole genera.</title>
        <authorList>
            <person name="Goeker M."/>
        </authorList>
    </citation>
    <scope>NUCLEOTIDE SEQUENCE [LARGE SCALE GENOMIC DNA]</scope>
    <source>
        <strain evidence="5 6">DSM 25027</strain>
    </source>
</reference>
<keyword evidence="6" id="KW-1185">Reference proteome</keyword>
<sequence length="173" mass="20008">MRLSKQLSALLTLLFTSWMPMNAQKSSFKTEFLKKWENSLEYTLEVAKEMPEEHFNFKPAEGVRSFGEQLVHIGEGIAYIGNSALKFQTFPQPGNTNDKEAIVSYLKLQYSALQEAVKSKEASYFEETTSFWAGRMTRRKILNIVFDHCTHHRAQAIVHLRINGKRPPDYMGW</sequence>
<feature type="binding site" evidence="3">
    <location>
        <position position="148"/>
    </location>
    <ligand>
        <name>a divalent metal cation</name>
        <dbReference type="ChEBI" id="CHEBI:60240"/>
    </ligand>
</feature>
<dbReference type="Pfam" id="PF05163">
    <property type="entry name" value="DinB"/>
    <property type="match status" value="1"/>
</dbReference>
<feature type="binding site" evidence="3">
    <location>
        <position position="72"/>
    </location>
    <ligand>
        <name>a divalent metal cation</name>
        <dbReference type="ChEBI" id="CHEBI:60240"/>
    </ligand>
</feature>
<dbReference type="Proteomes" id="UP000237640">
    <property type="component" value="Unassembled WGS sequence"/>
</dbReference>
<comment type="similarity">
    <text evidence="1">Belongs to the DinB family.</text>
</comment>
<dbReference type="InterPro" id="IPR034660">
    <property type="entry name" value="DinB/YfiT-like"/>
</dbReference>
<dbReference type="RefSeq" id="WP_106145321.1">
    <property type="nucleotide sequence ID" value="NZ_PVYX01000002.1"/>
</dbReference>
<dbReference type="GO" id="GO:0046872">
    <property type="term" value="F:metal ion binding"/>
    <property type="evidence" value="ECO:0007669"/>
    <property type="project" value="UniProtKB-KW"/>
</dbReference>
<keyword evidence="4" id="KW-0732">Signal</keyword>
<dbReference type="Gene3D" id="1.20.120.450">
    <property type="entry name" value="dinb family like domain"/>
    <property type="match status" value="1"/>
</dbReference>
<dbReference type="OrthoDB" id="119432at2"/>
<feature type="binding site" evidence="3">
    <location>
        <position position="152"/>
    </location>
    <ligand>
        <name>a divalent metal cation</name>
        <dbReference type="ChEBI" id="CHEBI:60240"/>
    </ligand>
</feature>
<comment type="caution">
    <text evidence="5">The sequence shown here is derived from an EMBL/GenBank/DDBJ whole genome shotgun (WGS) entry which is preliminary data.</text>
</comment>
<dbReference type="AlphaFoldDB" id="A0A2T0M950"/>
<evidence type="ECO:0000313" key="5">
    <source>
        <dbReference type="EMBL" id="PRX53998.1"/>
    </source>
</evidence>
<evidence type="ECO:0000256" key="4">
    <source>
        <dbReference type="SAM" id="SignalP"/>
    </source>
</evidence>
<feature type="chain" id="PRO_5015578920" evidence="4">
    <location>
        <begin position="24"/>
        <end position="173"/>
    </location>
</feature>
<accession>A0A2T0M950</accession>
<evidence type="ECO:0000256" key="3">
    <source>
        <dbReference type="PIRSR" id="PIRSR607837-1"/>
    </source>
</evidence>
<dbReference type="InterPro" id="IPR007837">
    <property type="entry name" value="DinB"/>
</dbReference>
<organism evidence="5 6">
    <name type="scientific">Flagellimonas meridianipacifica</name>
    <dbReference type="NCBI Taxonomy" id="1080225"/>
    <lineage>
        <taxon>Bacteria</taxon>
        <taxon>Pseudomonadati</taxon>
        <taxon>Bacteroidota</taxon>
        <taxon>Flavobacteriia</taxon>
        <taxon>Flavobacteriales</taxon>
        <taxon>Flavobacteriaceae</taxon>
        <taxon>Flagellimonas</taxon>
    </lineage>
</organism>
<protein>
    <submittedName>
        <fullName evidence="5">Putative damage-inducible protein DinB</fullName>
    </submittedName>
</protein>
<evidence type="ECO:0000256" key="2">
    <source>
        <dbReference type="ARBA" id="ARBA00022723"/>
    </source>
</evidence>
<evidence type="ECO:0000256" key="1">
    <source>
        <dbReference type="ARBA" id="ARBA00008635"/>
    </source>
</evidence>
<evidence type="ECO:0000313" key="6">
    <source>
        <dbReference type="Proteomes" id="UP000237640"/>
    </source>
</evidence>
<dbReference type="EMBL" id="PVYX01000002">
    <property type="protein sequence ID" value="PRX53998.1"/>
    <property type="molecule type" value="Genomic_DNA"/>
</dbReference>
<dbReference type="SUPFAM" id="SSF109854">
    <property type="entry name" value="DinB/YfiT-like putative metalloenzymes"/>
    <property type="match status" value="1"/>
</dbReference>
<name>A0A2T0M950_9FLAO</name>
<keyword evidence="2 3" id="KW-0479">Metal-binding</keyword>
<gene>
    <name evidence="5" type="ORF">CLV81_2392</name>
</gene>
<proteinExistence type="inferred from homology"/>
<feature type="signal peptide" evidence="4">
    <location>
        <begin position="1"/>
        <end position="23"/>
    </location>
</feature>